<dbReference type="AlphaFoldDB" id="A0A9Q0MK97"/>
<feature type="repeat" description="TPR" evidence="6">
    <location>
        <begin position="75"/>
        <end position="108"/>
    </location>
</feature>
<dbReference type="OrthoDB" id="1726119at2759"/>
<organism evidence="9 10">
    <name type="scientific">Pseudolycoriella hygida</name>
    <dbReference type="NCBI Taxonomy" id="35572"/>
    <lineage>
        <taxon>Eukaryota</taxon>
        <taxon>Metazoa</taxon>
        <taxon>Ecdysozoa</taxon>
        <taxon>Arthropoda</taxon>
        <taxon>Hexapoda</taxon>
        <taxon>Insecta</taxon>
        <taxon>Pterygota</taxon>
        <taxon>Neoptera</taxon>
        <taxon>Endopterygota</taxon>
        <taxon>Diptera</taxon>
        <taxon>Nematocera</taxon>
        <taxon>Sciaroidea</taxon>
        <taxon>Sciaridae</taxon>
        <taxon>Pseudolycoriella</taxon>
    </lineage>
</organism>
<protein>
    <submittedName>
        <fullName evidence="9">DnaJ like subfamily C member 3</fullName>
    </submittedName>
</protein>
<dbReference type="PANTHER" id="PTHR44140:SF2">
    <property type="entry name" value="LD25575P"/>
    <property type="match status" value="1"/>
</dbReference>
<feature type="signal peptide" evidence="7">
    <location>
        <begin position="1"/>
        <end position="34"/>
    </location>
</feature>
<comment type="caution">
    <text evidence="9">The sequence shown here is derived from an EMBL/GenBank/DDBJ whole genome shotgun (WGS) entry which is preliminary data.</text>
</comment>
<dbReference type="InterPro" id="IPR036869">
    <property type="entry name" value="J_dom_sf"/>
</dbReference>
<dbReference type="Pfam" id="PF13432">
    <property type="entry name" value="TPR_16"/>
    <property type="match status" value="1"/>
</dbReference>
<reference evidence="9" key="1">
    <citation type="submission" date="2022-07" db="EMBL/GenBank/DDBJ databases">
        <authorList>
            <person name="Trinca V."/>
            <person name="Uliana J.V.C."/>
            <person name="Torres T.T."/>
            <person name="Ward R.J."/>
            <person name="Monesi N."/>
        </authorList>
    </citation>
    <scope>NUCLEOTIDE SEQUENCE</scope>
    <source>
        <strain evidence="9">HSMRA1968</strain>
        <tissue evidence="9">Whole embryos</tissue>
    </source>
</reference>
<gene>
    <name evidence="9" type="primary">Dnajc3</name>
    <name evidence="9" type="ORF">Bhyg_16847</name>
</gene>
<evidence type="ECO:0000256" key="7">
    <source>
        <dbReference type="SAM" id="SignalP"/>
    </source>
</evidence>
<dbReference type="Proteomes" id="UP001151699">
    <property type="component" value="Unassembled WGS sequence"/>
</dbReference>
<keyword evidence="5" id="KW-0256">Endoplasmic reticulum</keyword>
<dbReference type="GO" id="GO:0034975">
    <property type="term" value="P:protein folding in endoplasmic reticulum"/>
    <property type="evidence" value="ECO:0007669"/>
    <property type="project" value="TreeGrafter"/>
</dbReference>
<feature type="repeat" description="TPR" evidence="6">
    <location>
        <begin position="109"/>
        <end position="142"/>
    </location>
</feature>
<evidence type="ECO:0000313" key="10">
    <source>
        <dbReference type="Proteomes" id="UP001151699"/>
    </source>
</evidence>
<dbReference type="EMBL" id="WJQU01002274">
    <property type="protein sequence ID" value="KAJ6633044.1"/>
    <property type="molecule type" value="Genomic_DNA"/>
</dbReference>
<feature type="repeat" description="TPR" evidence="6">
    <location>
        <begin position="223"/>
        <end position="256"/>
    </location>
</feature>
<keyword evidence="3" id="KW-0677">Repeat</keyword>
<evidence type="ECO:0000256" key="1">
    <source>
        <dbReference type="ARBA" id="ARBA00004319"/>
    </source>
</evidence>
<dbReference type="PRINTS" id="PR00625">
    <property type="entry name" value="JDOMAIN"/>
</dbReference>
<feature type="repeat" description="TPR" evidence="6">
    <location>
        <begin position="41"/>
        <end position="74"/>
    </location>
</feature>
<feature type="domain" description="J" evidence="8">
    <location>
        <begin position="394"/>
        <end position="461"/>
    </location>
</feature>
<dbReference type="InterPro" id="IPR019734">
    <property type="entry name" value="TPR_rpt"/>
</dbReference>
<dbReference type="PROSITE" id="PS50076">
    <property type="entry name" value="DNAJ_2"/>
    <property type="match status" value="1"/>
</dbReference>
<evidence type="ECO:0000313" key="9">
    <source>
        <dbReference type="EMBL" id="KAJ6633044.1"/>
    </source>
</evidence>
<dbReference type="InterPro" id="IPR051727">
    <property type="entry name" value="DnaJ_C3_Co-chaperones"/>
</dbReference>
<dbReference type="PROSITE" id="PS50005">
    <property type="entry name" value="TPR"/>
    <property type="match status" value="5"/>
</dbReference>
<dbReference type="SMART" id="SM00271">
    <property type="entry name" value="DnaJ"/>
    <property type="match status" value="1"/>
</dbReference>
<evidence type="ECO:0000256" key="5">
    <source>
        <dbReference type="ARBA" id="ARBA00022824"/>
    </source>
</evidence>
<evidence type="ECO:0000256" key="2">
    <source>
        <dbReference type="ARBA" id="ARBA00022729"/>
    </source>
</evidence>
<dbReference type="InterPro" id="IPR001623">
    <property type="entry name" value="DnaJ_domain"/>
</dbReference>
<evidence type="ECO:0000259" key="8">
    <source>
        <dbReference type="PROSITE" id="PS50076"/>
    </source>
</evidence>
<feature type="repeat" description="TPR" evidence="6">
    <location>
        <begin position="340"/>
        <end position="373"/>
    </location>
</feature>
<evidence type="ECO:0000256" key="4">
    <source>
        <dbReference type="ARBA" id="ARBA00022803"/>
    </source>
</evidence>
<dbReference type="Pfam" id="PF13181">
    <property type="entry name" value="TPR_8"/>
    <property type="match status" value="2"/>
</dbReference>
<dbReference type="GO" id="GO:0051787">
    <property type="term" value="F:misfolded protein binding"/>
    <property type="evidence" value="ECO:0007669"/>
    <property type="project" value="TreeGrafter"/>
</dbReference>
<sequence length="495" mass="56524">MVINTVDMFQFTDKRSWPFLILLLLELFSKGAQSASSRAEINRHLELGRDLLARGQLADALTHYHAAVEGDPSNYLTCFKRGTVYLALGKARLAISDFSRVLELKPDFSAARIQRGTVFLKLGDYDNAEIDFQNALHDDPNNQDAQYLLSRIGPARNQEEQTKEIIDQGNYATAIVLLTQLLEVSPWSTNLRESRANCYIKEEDILSAVSDLRSVNRLSQDSTAGYYRLSTLLYQMGHASDALKEIRECLKLDPEHGDCFPFYKKIKKIDKALSDSQNYLEANAFGDCISSAEKVLKMEQEIPMIIFSANQLLCTCYRKDEEYTKAISKCGDAIKLHNDPSVLCDRAEAYLETEMFDDAIKDFQAAIEIDESLKRAKDGIERARKLQKQAERRDYYKILGVKKTATKQEIVKAYRKAAQKWHPDAYQGDEKKVAEKKFIDIAAAKEVLTDPEKRRRFDLGDDPLDPEANQGFQRGNPFHHFQQHGSPFQFKFHFN</sequence>
<dbReference type="SUPFAM" id="SSF48452">
    <property type="entry name" value="TPR-like"/>
    <property type="match status" value="1"/>
</dbReference>
<evidence type="ECO:0000256" key="3">
    <source>
        <dbReference type="ARBA" id="ARBA00022737"/>
    </source>
</evidence>
<accession>A0A9Q0MK97</accession>
<dbReference type="CDD" id="cd06257">
    <property type="entry name" value="DnaJ"/>
    <property type="match status" value="1"/>
</dbReference>
<dbReference type="Gene3D" id="1.25.40.10">
    <property type="entry name" value="Tetratricopeptide repeat domain"/>
    <property type="match status" value="1"/>
</dbReference>
<name>A0A9Q0MK97_9DIPT</name>
<comment type="subcellular location">
    <subcellularLocation>
        <location evidence="1">Endoplasmic reticulum lumen</location>
    </subcellularLocation>
</comment>
<dbReference type="InterPro" id="IPR011990">
    <property type="entry name" value="TPR-like_helical_dom_sf"/>
</dbReference>
<dbReference type="FunFam" id="1.25.40.10:FF:000224">
    <property type="entry name" value="DnaJ and TPR domain protein"/>
    <property type="match status" value="1"/>
</dbReference>
<keyword evidence="10" id="KW-1185">Reference proteome</keyword>
<proteinExistence type="predicted"/>
<dbReference type="GO" id="GO:0051087">
    <property type="term" value="F:protein-folding chaperone binding"/>
    <property type="evidence" value="ECO:0007669"/>
    <property type="project" value="TreeGrafter"/>
</dbReference>
<dbReference type="PANTHER" id="PTHR44140">
    <property type="entry name" value="LD25575P"/>
    <property type="match status" value="1"/>
</dbReference>
<dbReference type="Gene3D" id="1.10.287.110">
    <property type="entry name" value="DnaJ domain"/>
    <property type="match status" value="1"/>
</dbReference>
<dbReference type="SMART" id="SM00028">
    <property type="entry name" value="TPR"/>
    <property type="match status" value="5"/>
</dbReference>
<feature type="chain" id="PRO_5040459656" evidence="7">
    <location>
        <begin position="35"/>
        <end position="495"/>
    </location>
</feature>
<keyword evidence="4 6" id="KW-0802">TPR repeat</keyword>
<dbReference type="SUPFAM" id="SSF46565">
    <property type="entry name" value="Chaperone J-domain"/>
    <property type="match status" value="1"/>
</dbReference>
<keyword evidence="2 7" id="KW-0732">Signal</keyword>
<evidence type="ECO:0000256" key="6">
    <source>
        <dbReference type="PROSITE-ProRule" id="PRU00339"/>
    </source>
</evidence>
<dbReference type="GO" id="GO:0005788">
    <property type="term" value="C:endoplasmic reticulum lumen"/>
    <property type="evidence" value="ECO:0007669"/>
    <property type="project" value="UniProtKB-SubCell"/>
</dbReference>
<dbReference type="Pfam" id="PF00226">
    <property type="entry name" value="DnaJ"/>
    <property type="match status" value="1"/>
</dbReference>